<comment type="subcellular location">
    <subcellularLocation>
        <location evidence="1">Membrane</location>
        <topology evidence="1">Multi-pass membrane protein</topology>
    </subcellularLocation>
</comment>
<feature type="transmembrane region" description="Helical" evidence="6">
    <location>
        <begin position="139"/>
        <end position="161"/>
    </location>
</feature>
<dbReference type="PANTHER" id="PTHR23112:SF37">
    <property type="entry name" value="G PROTEIN-COUPLED RECEPTOR GPR1"/>
    <property type="match status" value="1"/>
</dbReference>
<feature type="compositionally biased region" description="Pro residues" evidence="5">
    <location>
        <begin position="408"/>
        <end position="420"/>
    </location>
</feature>
<dbReference type="GO" id="GO:0005886">
    <property type="term" value="C:plasma membrane"/>
    <property type="evidence" value="ECO:0007669"/>
    <property type="project" value="TreeGrafter"/>
</dbReference>
<feature type="transmembrane region" description="Helical" evidence="6">
    <location>
        <begin position="20"/>
        <end position="43"/>
    </location>
</feature>
<keyword evidence="8" id="KW-1185">Reference proteome</keyword>
<evidence type="ECO:0000256" key="4">
    <source>
        <dbReference type="ARBA" id="ARBA00023136"/>
    </source>
</evidence>
<feature type="region of interest" description="Disordered" evidence="5">
    <location>
        <begin position="394"/>
        <end position="437"/>
    </location>
</feature>
<reference evidence="7 8" key="1">
    <citation type="journal article" date="2016" name="Sci. Rep.">
        <title>Peltaster fructicola genome reveals evolution from an invasive phytopathogen to an ectophytic parasite.</title>
        <authorList>
            <person name="Xu C."/>
            <person name="Chen H."/>
            <person name="Gleason M.L."/>
            <person name="Xu J.R."/>
            <person name="Liu H."/>
            <person name="Zhang R."/>
            <person name="Sun G."/>
        </authorList>
    </citation>
    <scope>NUCLEOTIDE SEQUENCE [LARGE SCALE GENOMIC DNA]</scope>
    <source>
        <strain evidence="7 8">LNHT1506</strain>
    </source>
</reference>
<keyword evidence="3 6" id="KW-1133">Transmembrane helix</keyword>
<feature type="transmembrane region" description="Helical" evidence="6">
    <location>
        <begin position="105"/>
        <end position="127"/>
    </location>
</feature>
<organism evidence="7 8">
    <name type="scientific">Peltaster fructicola</name>
    <dbReference type="NCBI Taxonomy" id="286661"/>
    <lineage>
        <taxon>Eukaryota</taxon>
        <taxon>Fungi</taxon>
        <taxon>Dikarya</taxon>
        <taxon>Ascomycota</taxon>
        <taxon>Pezizomycotina</taxon>
        <taxon>Dothideomycetes</taxon>
        <taxon>Dothideomycetes incertae sedis</taxon>
        <taxon>Peltaster</taxon>
    </lineage>
</organism>
<feature type="transmembrane region" description="Helical" evidence="6">
    <location>
        <begin position="189"/>
        <end position="210"/>
    </location>
</feature>
<dbReference type="EMBL" id="CP051141">
    <property type="protein sequence ID" value="QIW99309.1"/>
    <property type="molecule type" value="Genomic_DNA"/>
</dbReference>
<evidence type="ECO:0000313" key="7">
    <source>
        <dbReference type="EMBL" id="QIW99309.1"/>
    </source>
</evidence>
<keyword evidence="4 6" id="KW-0472">Membrane</keyword>
<dbReference type="AlphaFoldDB" id="A0A6H0XY14"/>
<evidence type="ECO:0000256" key="2">
    <source>
        <dbReference type="ARBA" id="ARBA00022692"/>
    </source>
</evidence>
<protein>
    <recommendedName>
        <fullName evidence="9">G-protein coupled receptors family 1 profile domain-containing protein</fullName>
    </recommendedName>
</protein>
<keyword evidence="2 6" id="KW-0812">Transmembrane</keyword>
<feature type="transmembrane region" description="Helical" evidence="6">
    <location>
        <begin position="63"/>
        <end position="85"/>
    </location>
</feature>
<evidence type="ECO:0000256" key="5">
    <source>
        <dbReference type="SAM" id="MobiDB-lite"/>
    </source>
</evidence>
<gene>
    <name evidence="7" type="ORF">AMS68_004827</name>
</gene>
<proteinExistence type="predicted"/>
<name>A0A6H0XY14_9PEZI</name>
<dbReference type="PANTHER" id="PTHR23112">
    <property type="entry name" value="G PROTEIN-COUPLED RECEPTOR 157-RELATED"/>
    <property type="match status" value="1"/>
</dbReference>
<dbReference type="Pfam" id="PF00001">
    <property type="entry name" value="7tm_1"/>
    <property type="match status" value="1"/>
</dbReference>
<dbReference type="Proteomes" id="UP000503462">
    <property type="component" value="Chromosome 3"/>
</dbReference>
<feature type="transmembrane region" description="Helical" evidence="6">
    <location>
        <begin position="264"/>
        <end position="287"/>
    </location>
</feature>
<evidence type="ECO:0000256" key="3">
    <source>
        <dbReference type="ARBA" id="ARBA00022989"/>
    </source>
</evidence>
<dbReference type="SUPFAM" id="SSF81321">
    <property type="entry name" value="Family A G protein-coupled receptor-like"/>
    <property type="match status" value="1"/>
</dbReference>
<evidence type="ECO:0000256" key="6">
    <source>
        <dbReference type="SAM" id="Phobius"/>
    </source>
</evidence>
<evidence type="ECO:0000256" key="1">
    <source>
        <dbReference type="ARBA" id="ARBA00004141"/>
    </source>
</evidence>
<sequence length="437" mass="49015">MKDNYRLTDSSSISPLPLPVHQALPVVAAMGLISFVTTVLLLFRLCHLFIRWRKQGQQGVNQILILIFNLILADVQQAFAFLLNAQWLRINAIQVGSGMCWAQGWFIATGDLASGIFTLVIALHAFADVIYDYRLKPKAFFWTIAGCWVFIYGCAILGVALHPSDYFARTGPWCFINNTYASERLYFHYLWIIIAELAVAVIYAATFYILNRRVRECYYADMKTAQRAQAAAKMMVAYPIVYCICTLPIVSARLASSAGKDPGYIYLCIGGAMITSNGWLDVLLYTLTRSSYIVQGEAPEAEAPVLETFRMPGQNLDNITFDSGLWKQRNEMLGSRPGSRDGPWGRIDTTSESIRIQQRASMSLRMLESERIRQGDAEAHVNEMPRFFERIYKSGADQLASPRSPHSPLSPQPSPSPHQPSSPFLVQFPSVAPVEKE</sequence>
<dbReference type="GO" id="GO:0004930">
    <property type="term" value="F:G protein-coupled receptor activity"/>
    <property type="evidence" value="ECO:0007669"/>
    <property type="project" value="InterPro"/>
</dbReference>
<accession>A0A6H0XY14</accession>
<dbReference type="OrthoDB" id="100006at2759"/>
<evidence type="ECO:0000313" key="8">
    <source>
        <dbReference type="Proteomes" id="UP000503462"/>
    </source>
</evidence>
<dbReference type="GO" id="GO:0007189">
    <property type="term" value="P:adenylate cyclase-activating G protein-coupled receptor signaling pathway"/>
    <property type="evidence" value="ECO:0007669"/>
    <property type="project" value="TreeGrafter"/>
</dbReference>
<evidence type="ECO:0008006" key="9">
    <source>
        <dbReference type="Google" id="ProtNLM"/>
    </source>
</evidence>
<feature type="transmembrane region" description="Helical" evidence="6">
    <location>
        <begin position="231"/>
        <end position="252"/>
    </location>
</feature>
<dbReference type="Gene3D" id="1.20.1070.10">
    <property type="entry name" value="Rhodopsin 7-helix transmembrane proteins"/>
    <property type="match status" value="1"/>
</dbReference>
<dbReference type="InterPro" id="IPR000276">
    <property type="entry name" value="GPCR_Rhodpsn"/>
</dbReference>